<keyword evidence="4" id="KW-1185">Reference proteome</keyword>
<reference evidence="3 4" key="1">
    <citation type="journal article" date="2003" name="Int. J. Syst. Evol. Microbiol.">
        <title>Bacillus nealsonii sp. nov., isolated from a spacecraft-assembly facility, whose spores are gamma-radiation resistant.</title>
        <authorList>
            <person name="Venkateswaran K."/>
            <person name="Kempf M."/>
            <person name="Chen F."/>
            <person name="Satomi M."/>
            <person name="Nicholson W."/>
            <person name="Kern R."/>
        </authorList>
    </citation>
    <scope>NUCLEOTIDE SEQUENCE [LARGE SCALE GENOMIC DNA]</scope>
    <source>
        <strain evidence="3 4">FO-92</strain>
    </source>
</reference>
<evidence type="ECO:0000259" key="2">
    <source>
        <dbReference type="PROSITE" id="PS51500"/>
    </source>
</evidence>
<feature type="domain" description="HTH merR-type" evidence="1">
    <location>
        <begin position="1"/>
        <end position="34"/>
    </location>
</feature>
<dbReference type="AlphaFoldDB" id="A0A2N0Z6X2"/>
<accession>A0A2N0Z6X2</accession>
<dbReference type="PROSITE" id="PS50937">
    <property type="entry name" value="HTH_MERR_2"/>
    <property type="match status" value="1"/>
</dbReference>
<evidence type="ECO:0000259" key="1">
    <source>
        <dbReference type="PROSITE" id="PS50937"/>
    </source>
</evidence>
<gene>
    <name evidence="3" type="ORF">CWS01_01985</name>
</gene>
<dbReference type="GO" id="GO:0046983">
    <property type="term" value="F:protein dimerization activity"/>
    <property type="evidence" value="ECO:0007669"/>
    <property type="project" value="InterPro"/>
</dbReference>
<dbReference type="Proteomes" id="UP000233375">
    <property type="component" value="Unassembled WGS sequence"/>
</dbReference>
<dbReference type="SUPFAM" id="SSF47406">
    <property type="entry name" value="SinR repressor dimerisation domain-like"/>
    <property type="match status" value="1"/>
</dbReference>
<dbReference type="EMBL" id="PISE01000004">
    <property type="protein sequence ID" value="PKG25268.1"/>
    <property type="molecule type" value="Genomic_DNA"/>
</dbReference>
<sequence>MFNEEELDKEWLKLLLEAKNLGMTMEEIRKFLLASL</sequence>
<dbReference type="GO" id="GO:0003677">
    <property type="term" value="F:DNA binding"/>
    <property type="evidence" value="ECO:0007669"/>
    <property type="project" value="InterPro"/>
</dbReference>
<dbReference type="GO" id="GO:0006355">
    <property type="term" value="P:regulation of DNA-templated transcription"/>
    <property type="evidence" value="ECO:0007669"/>
    <property type="project" value="InterPro"/>
</dbReference>
<evidence type="ECO:0000313" key="4">
    <source>
        <dbReference type="Proteomes" id="UP000233375"/>
    </source>
</evidence>
<comment type="caution">
    <text evidence="3">The sequence shown here is derived from an EMBL/GenBank/DDBJ whole genome shotgun (WGS) entry which is preliminary data.</text>
</comment>
<dbReference type="InterPro" id="IPR010981">
    <property type="entry name" value="SinR/SinI_dimer_dom"/>
</dbReference>
<dbReference type="PROSITE" id="PS51500">
    <property type="entry name" value="SIN"/>
    <property type="match status" value="1"/>
</dbReference>
<dbReference type="Pfam" id="PF08671">
    <property type="entry name" value="SinI"/>
    <property type="match status" value="1"/>
</dbReference>
<dbReference type="InterPro" id="IPR000551">
    <property type="entry name" value="MerR-type_HTH_dom"/>
</dbReference>
<dbReference type="InterPro" id="IPR036281">
    <property type="entry name" value="SinR/SinI_dimer_dom_sf"/>
</dbReference>
<name>A0A2N0Z6X2_9BACI</name>
<feature type="domain" description="Sin" evidence="2">
    <location>
        <begin position="1"/>
        <end position="36"/>
    </location>
</feature>
<proteinExistence type="predicted"/>
<organism evidence="3 4">
    <name type="scientific">Niallia nealsonii</name>
    <dbReference type="NCBI Taxonomy" id="115979"/>
    <lineage>
        <taxon>Bacteria</taxon>
        <taxon>Bacillati</taxon>
        <taxon>Bacillota</taxon>
        <taxon>Bacilli</taxon>
        <taxon>Bacillales</taxon>
        <taxon>Bacillaceae</taxon>
        <taxon>Niallia</taxon>
    </lineage>
</organism>
<evidence type="ECO:0008006" key="5">
    <source>
        <dbReference type="Google" id="ProtNLM"/>
    </source>
</evidence>
<evidence type="ECO:0000313" key="3">
    <source>
        <dbReference type="EMBL" id="PKG25268.1"/>
    </source>
</evidence>
<protein>
    <recommendedName>
        <fullName evidence="5">DNA-binding anti-repressor SinI</fullName>
    </recommendedName>
</protein>